<feature type="domain" description="Glycosyltransferase 2-like" evidence="1">
    <location>
        <begin position="85"/>
        <end position="174"/>
    </location>
</feature>
<dbReference type="PANTHER" id="PTHR43179:SF7">
    <property type="entry name" value="RHAMNOSYLTRANSFERASE WBBL"/>
    <property type="match status" value="1"/>
</dbReference>
<proteinExistence type="predicted"/>
<dbReference type="PANTHER" id="PTHR43179">
    <property type="entry name" value="RHAMNOSYLTRANSFERASE WBBL"/>
    <property type="match status" value="1"/>
</dbReference>
<evidence type="ECO:0000313" key="3">
    <source>
        <dbReference type="Proteomes" id="UP000450917"/>
    </source>
</evidence>
<accession>A0A7X3CUX0</accession>
<name>A0A7X3CUX0_9BACL</name>
<dbReference type="Pfam" id="PF00535">
    <property type="entry name" value="Glycos_transf_2"/>
    <property type="match status" value="1"/>
</dbReference>
<organism evidence="2 3">
    <name type="scientific">Paenibacillus validus</name>
    <dbReference type="NCBI Taxonomy" id="44253"/>
    <lineage>
        <taxon>Bacteria</taxon>
        <taxon>Bacillati</taxon>
        <taxon>Bacillota</taxon>
        <taxon>Bacilli</taxon>
        <taxon>Bacillales</taxon>
        <taxon>Paenibacillaceae</taxon>
        <taxon>Paenibacillus</taxon>
    </lineage>
</organism>
<dbReference type="InterPro" id="IPR001173">
    <property type="entry name" value="Glyco_trans_2-like"/>
</dbReference>
<reference evidence="2 3" key="1">
    <citation type="submission" date="2019-11" db="EMBL/GenBank/DDBJ databases">
        <title>Draft genome sequences of five Paenibacillus species of dairy origin.</title>
        <authorList>
            <person name="Olajide A.M."/>
            <person name="Chen S."/>
            <person name="Lapointe G."/>
        </authorList>
    </citation>
    <scope>NUCLEOTIDE SEQUENCE [LARGE SCALE GENOMIC DNA]</scope>
    <source>
        <strain evidence="2 3">2CS3</strain>
    </source>
</reference>
<dbReference type="EMBL" id="WNZX01000037">
    <property type="protein sequence ID" value="MUG73942.1"/>
    <property type="molecule type" value="Genomic_DNA"/>
</dbReference>
<comment type="caution">
    <text evidence="2">The sequence shown here is derived from an EMBL/GenBank/DDBJ whole genome shotgun (WGS) entry which is preliminary data.</text>
</comment>
<keyword evidence="2" id="KW-0808">Transferase</keyword>
<keyword evidence="3" id="KW-1185">Reference proteome</keyword>
<dbReference type="SUPFAM" id="SSF53448">
    <property type="entry name" value="Nucleotide-diphospho-sugar transferases"/>
    <property type="match status" value="1"/>
</dbReference>
<gene>
    <name evidence="2" type="ORF">GNP93_25410</name>
</gene>
<dbReference type="GO" id="GO:0016740">
    <property type="term" value="F:transferase activity"/>
    <property type="evidence" value="ECO:0007669"/>
    <property type="project" value="UniProtKB-KW"/>
</dbReference>
<dbReference type="Proteomes" id="UP000450917">
    <property type="component" value="Unassembled WGS sequence"/>
</dbReference>
<protein>
    <submittedName>
        <fullName evidence="2">Glycosyltransferase</fullName>
    </submittedName>
</protein>
<dbReference type="Gene3D" id="3.90.550.10">
    <property type="entry name" value="Spore Coat Polysaccharide Biosynthesis Protein SpsA, Chain A"/>
    <property type="match status" value="1"/>
</dbReference>
<dbReference type="AlphaFoldDB" id="A0A7X3CUX0"/>
<sequence length="305" mass="34752">MFNKIWRAITYIKNNGLNHLFYKIYKKAMYEYYKNKLVLSQEVPANKSQDNHLKNPKIVSYKKAEVPLVPDSKVSILLLFDGIKENLECCLESIIAKSTYHNYEVIIISFDELNIPIIGNKETSNKTRIVFYEKSHGLSSAVNNTVKMVEGDYIVLLSDNVKIVSPNWIEELLSCITYQGGGIAGPLLLSSDSTLRHEDIVPKVDANCVYEVPAVTRSCLMIDAKLYVECKGLNEYFIKSFADLDLCLRIREMGKTVQCTPKAIIQRISIDEEVYDIVDKALFNNCWAERLGNKPFLQNNLFLGV</sequence>
<dbReference type="RefSeq" id="WP_155615789.1">
    <property type="nucleotide sequence ID" value="NZ_WNZX01000037.1"/>
</dbReference>
<evidence type="ECO:0000313" key="2">
    <source>
        <dbReference type="EMBL" id="MUG73942.1"/>
    </source>
</evidence>
<dbReference type="InterPro" id="IPR029044">
    <property type="entry name" value="Nucleotide-diphossugar_trans"/>
</dbReference>
<evidence type="ECO:0000259" key="1">
    <source>
        <dbReference type="Pfam" id="PF00535"/>
    </source>
</evidence>